<keyword evidence="1" id="KW-0472">Membrane</keyword>
<name>A0A8J6U1R4_9HYPH</name>
<protein>
    <submittedName>
        <fullName evidence="2">Uncharacterized protein</fullName>
    </submittedName>
</protein>
<comment type="caution">
    <text evidence="2">The sequence shown here is derived from an EMBL/GenBank/DDBJ whole genome shotgun (WGS) entry which is preliminary data.</text>
</comment>
<sequence>MRGTFGVSAMFAGVGGALGVLAAQFVSPFRFTFFPFISLLVGIVVGEFVGRDLRRDLYPVRPQFR</sequence>
<dbReference type="Proteomes" id="UP000643405">
    <property type="component" value="Unassembled WGS sequence"/>
</dbReference>
<evidence type="ECO:0000313" key="3">
    <source>
        <dbReference type="Proteomes" id="UP000643405"/>
    </source>
</evidence>
<keyword evidence="1" id="KW-1133">Transmembrane helix</keyword>
<reference evidence="2" key="1">
    <citation type="submission" date="2020-09" db="EMBL/GenBank/DDBJ databases">
        <title>Genome seq and assembly of Tianweitania sp.</title>
        <authorList>
            <person name="Chhetri G."/>
        </authorList>
    </citation>
    <scope>NUCLEOTIDE SEQUENCE</scope>
    <source>
        <strain evidence="2">Rool2</strain>
    </source>
</reference>
<dbReference type="EMBL" id="JACVVX010000010">
    <property type="protein sequence ID" value="MBD0417236.1"/>
    <property type="molecule type" value="Genomic_DNA"/>
</dbReference>
<dbReference type="AlphaFoldDB" id="A0A8J6U1R4"/>
<keyword evidence="3" id="KW-1185">Reference proteome</keyword>
<evidence type="ECO:0000313" key="2">
    <source>
        <dbReference type="EMBL" id="MBD0417236.1"/>
    </source>
</evidence>
<gene>
    <name evidence="2" type="ORF">ICI42_21590</name>
</gene>
<accession>A0A8J6U1R4</accession>
<proteinExistence type="predicted"/>
<feature type="transmembrane region" description="Helical" evidence="1">
    <location>
        <begin position="32"/>
        <end position="50"/>
    </location>
</feature>
<evidence type="ECO:0000256" key="1">
    <source>
        <dbReference type="SAM" id="Phobius"/>
    </source>
</evidence>
<keyword evidence="1" id="KW-0812">Transmembrane</keyword>
<dbReference type="RefSeq" id="WP_188166671.1">
    <property type="nucleotide sequence ID" value="NZ_JACVVX010000010.1"/>
</dbReference>
<organism evidence="2 3">
    <name type="scientific">Oryzicola mucosus</name>
    <dbReference type="NCBI Taxonomy" id="2767425"/>
    <lineage>
        <taxon>Bacteria</taxon>
        <taxon>Pseudomonadati</taxon>
        <taxon>Pseudomonadota</taxon>
        <taxon>Alphaproteobacteria</taxon>
        <taxon>Hyphomicrobiales</taxon>
        <taxon>Phyllobacteriaceae</taxon>
        <taxon>Oryzicola</taxon>
    </lineage>
</organism>